<comment type="cofactor">
    <cofactor evidence="11">
        <name>FMN</name>
        <dbReference type="ChEBI" id="CHEBI:58210"/>
    </cofactor>
    <text evidence="11">Binds 1 FMN per subunit.</text>
</comment>
<dbReference type="PROSITE" id="PS00912">
    <property type="entry name" value="DHODEHASE_2"/>
    <property type="match status" value="1"/>
</dbReference>
<feature type="binding site" evidence="11">
    <location>
        <position position="21"/>
    </location>
    <ligand>
        <name>FMN</name>
        <dbReference type="ChEBI" id="CHEBI:58210"/>
    </ligand>
</feature>
<dbReference type="SUPFAM" id="SSF51395">
    <property type="entry name" value="FMN-linked oxidoreductases"/>
    <property type="match status" value="1"/>
</dbReference>
<evidence type="ECO:0000256" key="3">
    <source>
        <dbReference type="ARBA" id="ARBA00004715"/>
    </source>
</evidence>
<feature type="binding site" evidence="11">
    <location>
        <begin position="265"/>
        <end position="266"/>
    </location>
    <ligand>
        <name>FMN</name>
        <dbReference type="ChEBI" id="CHEBI:58210"/>
    </ligand>
</feature>
<dbReference type="GO" id="GO:0004589">
    <property type="term" value="F:dihydroorotate dehydrogenase (NAD+) activity"/>
    <property type="evidence" value="ECO:0007669"/>
    <property type="project" value="UniProtKB-EC"/>
</dbReference>
<proteinExistence type="inferred from homology"/>
<dbReference type="PIRSF" id="PIRSF000164">
    <property type="entry name" value="DHO_oxidase"/>
    <property type="match status" value="1"/>
</dbReference>
<dbReference type="InterPro" id="IPR013785">
    <property type="entry name" value="Aldolase_TIM"/>
</dbReference>
<gene>
    <name evidence="11" type="primary">pyrD</name>
    <name evidence="13" type="ORF">H8S18_01060</name>
</gene>
<feature type="binding site" evidence="11">
    <location>
        <position position="126"/>
    </location>
    <ligand>
        <name>FMN</name>
        <dbReference type="ChEBI" id="CHEBI:58210"/>
    </ligand>
</feature>
<comment type="caution">
    <text evidence="13">The sequence shown here is derived from an EMBL/GenBank/DDBJ whole genome shotgun (WGS) entry which is preliminary data.</text>
</comment>
<protein>
    <recommendedName>
        <fullName evidence="11">Dihydroorotate dehydrogenase</fullName>
        <shortName evidence="11">DHOD</shortName>
        <shortName evidence="11">DHODase</shortName>
        <shortName evidence="11">DHOdehase</shortName>
        <ecNumber evidence="11">1.3.-.-</ecNumber>
    </recommendedName>
</protein>
<evidence type="ECO:0000256" key="9">
    <source>
        <dbReference type="ARBA" id="ARBA00023002"/>
    </source>
</evidence>
<dbReference type="CDD" id="cd04740">
    <property type="entry name" value="DHOD_1B_like"/>
    <property type="match status" value="1"/>
</dbReference>
<comment type="subcellular location">
    <subcellularLocation>
        <location evidence="2 11">Cytoplasm</location>
    </subcellularLocation>
</comment>
<evidence type="ECO:0000256" key="1">
    <source>
        <dbReference type="ARBA" id="ARBA00003616"/>
    </source>
</evidence>
<keyword evidence="6 11" id="KW-0285">Flavoprotein</keyword>
<evidence type="ECO:0000256" key="4">
    <source>
        <dbReference type="ARBA" id="ARBA00008008"/>
    </source>
</evidence>
<dbReference type="InterPro" id="IPR005720">
    <property type="entry name" value="Dihydroorotate_DH_cat"/>
</dbReference>
<dbReference type="RefSeq" id="WP_186856463.1">
    <property type="nucleotide sequence ID" value="NZ_JACOON010000001.1"/>
</dbReference>
<comment type="pathway">
    <text evidence="3">Pyrimidine metabolism; UMP biosynthesis via de novo pathway; orotate from (S)-dihydroorotate (NAD(+) route): step 1/1.</text>
</comment>
<reference evidence="13 14" key="1">
    <citation type="submission" date="2020-08" db="EMBL/GenBank/DDBJ databases">
        <title>Genome public.</title>
        <authorList>
            <person name="Liu C."/>
            <person name="Sun Q."/>
        </authorList>
    </citation>
    <scope>NUCLEOTIDE SEQUENCE [LARGE SCALE GENOMIC DNA]</scope>
    <source>
        <strain evidence="13 14">NSJ-35</strain>
    </source>
</reference>
<organism evidence="13 14">
    <name type="scientific">Christensenella tenuis</name>
    <dbReference type="NCBI Taxonomy" id="2763033"/>
    <lineage>
        <taxon>Bacteria</taxon>
        <taxon>Bacillati</taxon>
        <taxon>Bacillota</taxon>
        <taxon>Clostridia</taxon>
        <taxon>Christensenellales</taxon>
        <taxon>Christensenellaceae</taxon>
        <taxon>Christensenella</taxon>
    </lineage>
</organism>
<evidence type="ECO:0000256" key="10">
    <source>
        <dbReference type="ARBA" id="ARBA00048996"/>
    </source>
</evidence>
<dbReference type="Gene3D" id="3.20.20.70">
    <property type="entry name" value="Aldolase class I"/>
    <property type="match status" value="1"/>
</dbReference>
<feature type="binding site" evidence="11">
    <location>
        <position position="126"/>
    </location>
    <ligand>
        <name>substrate</name>
    </ligand>
</feature>
<dbReference type="InterPro" id="IPR049622">
    <property type="entry name" value="Dihydroorotate_DH_I"/>
</dbReference>
<dbReference type="InterPro" id="IPR050074">
    <property type="entry name" value="DHO_dehydrogenase"/>
</dbReference>
<dbReference type="InterPro" id="IPR033888">
    <property type="entry name" value="DHOD_1B"/>
</dbReference>
<evidence type="ECO:0000313" key="14">
    <source>
        <dbReference type="Proteomes" id="UP000606889"/>
    </source>
</evidence>
<feature type="binding site" evidence="11">
    <location>
        <begin position="45"/>
        <end position="46"/>
    </location>
    <ligand>
        <name>FMN</name>
        <dbReference type="ChEBI" id="CHEBI:58210"/>
    </ligand>
</feature>
<keyword evidence="5 11" id="KW-0963">Cytoplasm</keyword>
<dbReference type="InterPro" id="IPR012135">
    <property type="entry name" value="Dihydroorotate_DH_1_2"/>
</dbReference>
<dbReference type="HAMAP" id="MF_00224">
    <property type="entry name" value="DHO_dh_type1"/>
    <property type="match status" value="1"/>
</dbReference>
<evidence type="ECO:0000256" key="8">
    <source>
        <dbReference type="ARBA" id="ARBA00022975"/>
    </source>
</evidence>
<evidence type="ECO:0000256" key="5">
    <source>
        <dbReference type="ARBA" id="ARBA00022490"/>
    </source>
</evidence>
<evidence type="ECO:0000313" key="13">
    <source>
        <dbReference type="EMBL" id="MBC5646932.1"/>
    </source>
</evidence>
<dbReference type="InterPro" id="IPR001295">
    <property type="entry name" value="Dihydroorotate_DH_CS"/>
</dbReference>
<sequence>MTDMRVNIAGVELKNPIVTASGTFGFAEEYALYTDLSRLGGIALKALTREPRLGNPPVRIAETASGVLNSVGLQNPGVDEFLRTTWLRIKEIDTVKIANIAGACVEDYIYVAERLNDTGIDLFEVNVSCPNVKHGGVNFGTDEKTLRGVVEEVKKVSKKPLIVKLTPNVTHIADMAKAAADGGADVLSLINTITGMAINAVTRKPVLANVTGGLSGPAVKPVALRMVWEVYRANLGLPIIGMGGIMTGEDAAEFMIAGADAVMVGTATMRNPSAAKEIGFELEQFADKIGLERIGDLTGSLNIE</sequence>
<feature type="binding site" evidence="11">
    <location>
        <position position="216"/>
    </location>
    <ligand>
        <name>FMN</name>
        <dbReference type="ChEBI" id="CHEBI:58210"/>
    </ligand>
</feature>
<dbReference type="NCBIfam" id="TIGR01037">
    <property type="entry name" value="pyrD_sub1_fam"/>
    <property type="match status" value="1"/>
</dbReference>
<dbReference type="PANTHER" id="PTHR48109:SF1">
    <property type="entry name" value="DIHYDROOROTATE DEHYDROGENASE (FUMARATE)"/>
    <property type="match status" value="1"/>
</dbReference>
<evidence type="ECO:0000256" key="11">
    <source>
        <dbReference type="HAMAP-Rule" id="MF_00224"/>
    </source>
</evidence>
<evidence type="ECO:0000256" key="7">
    <source>
        <dbReference type="ARBA" id="ARBA00022643"/>
    </source>
</evidence>
<keyword evidence="8 11" id="KW-0665">Pyrimidine biosynthesis</keyword>
<feature type="binding site" evidence="11">
    <location>
        <begin position="191"/>
        <end position="192"/>
    </location>
    <ligand>
        <name>substrate</name>
    </ligand>
</feature>
<feature type="domain" description="Dihydroorotate dehydrogenase catalytic" evidence="12">
    <location>
        <begin position="5"/>
        <end position="284"/>
    </location>
</feature>
<keyword evidence="9 11" id="KW-0560">Oxidoreductase</keyword>
<dbReference type="EC" id="1.3.-.-" evidence="11"/>
<comment type="function">
    <text evidence="1">Catalyzes the conversion of dihydroorotate to orotate with NAD(+) as electron acceptor.</text>
</comment>
<comment type="catalytic activity">
    <reaction evidence="11">
        <text>(S)-dihydroorotate + A = orotate + AH2</text>
        <dbReference type="Rhea" id="RHEA:18073"/>
        <dbReference type="ChEBI" id="CHEBI:13193"/>
        <dbReference type="ChEBI" id="CHEBI:17499"/>
        <dbReference type="ChEBI" id="CHEBI:30839"/>
        <dbReference type="ChEBI" id="CHEBI:30864"/>
    </reaction>
</comment>
<accession>A0ABR7EAZ1</accession>
<feature type="binding site" evidence="11">
    <location>
        <position position="190"/>
    </location>
    <ligand>
        <name>FMN</name>
        <dbReference type="ChEBI" id="CHEBI:58210"/>
    </ligand>
</feature>
<keyword evidence="14" id="KW-1185">Reference proteome</keyword>
<dbReference type="NCBIfam" id="NF005574">
    <property type="entry name" value="PRK07259.1"/>
    <property type="match status" value="1"/>
</dbReference>
<evidence type="ECO:0000259" key="12">
    <source>
        <dbReference type="Pfam" id="PF01180"/>
    </source>
</evidence>
<feature type="binding site" evidence="11">
    <location>
        <begin position="69"/>
        <end position="73"/>
    </location>
    <ligand>
        <name>substrate</name>
    </ligand>
</feature>
<dbReference type="PANTHER" id="PTHR48109">
    <property type="entry name" value="DIHYDROOROTATE DEHYDROGENASE (QUINONE), MITOCHONDRIAL-RELATED"/>
    <property type="match status" value="1"/>
</dbReference>
<feature type="binding site" evidence="11">
    <location>
        <position position="164"/>
    </location>
    <ligand>
        <name>FMN</name>
        <dbReference type="ChEBI" id="CHEBI:58210"/>
    </ligand>
</feature>
<evidence type="ECO:0000256" key="6">
    <source>
        <dbReference type="ARBA" id="ARBA00022630"/>
    </source>
</evidence>
<dbReference type="EMBL" id="JACOON010000001">
    <property type="protein sequence ID" value="MBC5646932.1"/>
    <property type="molecule type" value="Genomic_DNA"/>
</dbReference>
<dbReference type="Pfam" id="PF01180">
    <property type="entry name" value="DHO_dh"/>
    <property type="match status" value="1"/>
</dbReference>
<dbReference type="Proteomes" id="UP000606889">
    <property type="component" value="Unassembled WGS sequence"/>
</dbReference>
<feature type="binding site" evidence="11">
    <location>
        <position position="99"/>
    </location>
    <ligand>
        <name>FMN</name>
        <dbReference type="ChEBI" id="CHEBI:58210"/>
    </ligand>
</feature>
<feature type="active site" description="Nucleophile" evidence="11">
    <location>
        <position position="129"/>
    </location>
</feature>
<keyword evidence="7 11" id="KW-0288">FMN</keyword>
<name>A0ABR7EAZ1_9FIRM</name>
<feature type="binding site" evidence="11">
    <location>
        <begin position="243"/>
        <end position="244"/>
    </location>
    <ligand>
        <name>FMN</name>
        <dbReference type="ChEBI" id="CHEBI:58210"/>
    </ligand>
</feature>
<dbReference type="InterPro" id="IPR024920">
    <property type="entry name" value="Dihydroorotate_DH_1"/>
</dbReference>
<comment type="similarity">
    <text evidence="4 11">Belongs to the dihydroorotate dehydrogenase family. Type 1 subfamily.</text>
</comment>
<evidence type="ECO:0000256" key="2">
    <source>
        <dbReference type="ARBA" id="ARBA00004496"/>
    </source>
</evidence>
<comment type="catalytic activity">
    <reaction evidence="10">
        <text>(S)-dihydroorotate + NAD(+) = orotate + NADH + H(+)</text>
        <dbReference type="Rhea" id="RHEA:13513"/>
        <dbReference type="ChEBI" id="CHEBI:15378"/>
        <dbReference type="ChEBI" id="CHEBI:30839"/>
        <dbReference type="ChEBI" id="CHEBI:30864"/>
        <dbReference type="ChEBI" id="CHEBI:57540"/>
        <dbReference type="ChEBI" id="CHEBI:57945"/>
        <dbReference type="EC" id="1.3.1.14"/>
    </reaction>
</comment>
<feature type="binding site" evidence="11">
    <location>
        <position position="45"/>
    </location>
    <ligand>
        <name>substrate</name>
    </ligand>
</feature>